<reference evidence="1" key="1">
    <citation type="submission" date="2021-03" db="EMBL/GenBank/DDBJ databases">
        <title>Ottowia sp. 27C isolated from the cloaca of a Giant Asian pond turtle (Heosemys grandis).</title>
        <authorList>
            <person name="Spergser J."/>
            <person name="Busse H.-J."/>
        </authorList>
    </citation>
    <scope>NUCLEOTIDE SEQUENCE</scope>
    <source>
        <strain evidence="1">27C</strain>
    </source>
</reference>
<dbReference type="AlphaFoldDB" id="A0A975CKQ8"/>
<dbReference type="KEGG" id="otd:J1M35_03500"/>
<organism evidence="1 2">
    <name type="scientific">Ottowia testudinis</name>
    <dbReference type="NCBI Taxonomy" id="2816950"/>
    <lineage>
        <taxon>Bacteria</taxon>
        <taxon>Pseudomonadati</taxon>
        <taxon>Pseudomonadota</taxon>
        <taxon>Betaproteobacteria</taxon>
        <taxon>Burkholderiales</taxon>
        <taxon>Comamonadaceae</taxon>
        <taxon>Ottowia</taxon>
    </lineage>
</organism>
<accession>A0A975CKQ8</accession>
<protein>
    <submittedName>
        <fullName evidence="1">Uncharacterized protein</fullName>
    </submittedName>
</protein>
<gene>
    <name evidence="1" type="ORF">J1M35_03500</name>
</gene>
<sequence length="69" mass="7864">MNPNPIDQTRLSVAAIAASLIQSLEDSNPGLTERFVKNLEAKYQEIRDYEVVHTGTLETLKWTRDFLKS</sequence>
<dbReference type="Proteomes" id="UP000663903">
    <property type="component" value="Chromosome"/>
</dbReference>
<name>A0A975CKQ8_9BURK</name>
<dbReference type="EMBL" id="CP071796">
    <property type="protein sequence ID" value="QTD45989.1"/>
    <property type="molecule type" value="Genomic_DNA"/>
</dbReference>
<proteinExistence type="predicted"/>
<evidence type="ECO:0000313" key="1">
    <source>
        <dbReference type="EMBL" id="QTD45989.1"/>
    </source>
</evidence>
<keyword evidence="2" id="KW-1185">Reference proteome</keyword>
<dbReference type="RefSeq" id="WP_208009858.1">
    <property type="nucleotide sequence ID" value="NZ_CP071796.1"/>
</dbReference>
<evidence type="ECO:0000313" key="2">
    <source>
        <dbReference type="Proteomes" id="UP000663903"/>
    </source>
</evidence>